<evidence type="ECO:0000313" key="18">
    <source>
        <dbReference type="Proteomes" id="UP000694545"/>
    </source>
</evidence>
<dbReference type="Ensembl" id="ENSVKKT00000023387.1">
    <property type="protein sequence ID" value="ENSVKKP00000022822.1"/>
    <property type="gene ID" value="ENSVKKG00000015166.1"/>
</dbReference>
<keyword evidence="9 13" id="KW-0378">Hydrolase</keyword>
<dbReference type="Pfam" id="PF01928">
    <property type="entry name" value="CYTH"/>
    <property type="match status" value="1"/>
</dbReference>
<reference evidence="17" key="2">
    <citation type="submission" date="2025-09" db="UniProtKB">
        <authorList>
            <consortium name="Ensembl"/>
        </authorList>
    </citation>
    <scope>IDENTIFICATION</scope>
</reference>
<evidence type="ECO:0000256" key="5">
    <source>
        <dbReference type="ARBA" id="ARBA00012378"/>
    </source>
</evidence>
<protein>
    <recommendedName>
        <fullName evidence="6 13">Thiamine-triphosphatase</fullName>
        <shortName evidence="13">ThTPase</shortName>
        <ecNumber evidence="5 13">3.6.1.28</ecNumber>
    </recommendedName>
</protein>
<comment type="cofactor">
    <cofactor evidence="15">
        <name>Mg(2+)</name>
        <dbReference type="ChEBI" id="CHEBI:18420"/>
    </cofactor>
    <text evidence="15">Binds 1 Mg(2+) ion per subunit.</text>
</comment>
<comment type="subunit">
    <text evidence="4 13">Monomer.</text>
</comment>
<dbReference type="CDD" id="cd07758">
    <property type="entry name" value="ThTPase"/>
    <property type="match status" value="1"/>
</dbReference>
<dbReference type="InterPro" id="IPR012177">
    <property type="entry name" value="ThTPase_euk"/>
</dbReference>
<feature type="binding site" evidence="14">
    <location>
        <position position="74"/>
    </location>
    <ligand>
        <name>substrate</name>
    </ligand>
</feature>
<dbReference type="InterPro" id="IPR039582">
    <property type="entry name" value="THTPA"/>
</dbReference>
<feature type="binding site" evidence="14">
    <location>
        <position position="66"/>
    </location>
    <ligand>
        <name>substrate</name>
    </ligand>
</feature>
<dbReference type="Proteomes" id="UP000694545">
    <property type="component" value="Unplaced"/>
</dbReference>
<dbReference type="GO" id="GO:0000287">
    <property type="term" value="F:magnesium ion binding"/>
    <property type="evidence" value="ECO:0007669"/>
    <property type="project" value="TreeGrafter"/>
</dbReference>
<keyword evidence="10 15" id="KW-0460">Magnesium</keyword>
<comment type="catalytic activity">
    <reaction evidence="12 13">
        <text>thiamine triphosphate + H2O = thiamine diphosphate + phosphate + H(+)</text>
        <dbReference type="Rhea" id="RHEA:11744"/>
        <dbReference type="ChEBI" id="CHEBI:15377"/>
        <dbReference type="ChEBI" id="CHEBI:15378"/>
        <dbReference type="ChEBI" id="CHEBI:43474"/>
        <dbReference type="ChEBI" id="CHEBI:58937"/>
        <dbReference type="ChEBI" id="CHEBI:58938"/>
        <dbReference type="EC" id="3.6.1.28"/>
    </reaction>
</comment>
<dbReference type="GO" id="GO:0050333">
    <property type="term" value="F:thiamine triphosphate phosphatase activity"/>
    <property type="evidence" value="ECO:0007669"/>
    <property type="project" value="UniProtKB-EC"/>
</dbReference>
<evidence type="ECO:0000256" key="12">
    <source>
        <dbReference type="ARBA" id="ARBA00048194"/>
    </source>
</evidence>
<evidence type="ECO:0000256" key="13">
    <source>
        <dbReference type="PIRNR" id="PIRNR036561"/>
    </source>
</evidence>
<evidence type="ECO:0000256" key="14">
    <source>
        <dbReference type="PIRSR" id="PIRSR036561-1"/>
    </source>
</evidence>
<dbReference type="OMA" id="HWLRHRE"/>
<evidence type="ECO:0000256" key="8">
    <source>
        <dbReference type="ARBA" id="ARBA00022723"/>
    </source>
</evidence>
<reference evidence="17" key="1">
    <citation type="submission" date="2025-08" db="UniProtKB">
        <authorList>
            <consortium name="Ensembl"/>
        </authorList>
    </citation>
    <scope>IDENTIFICATION</scope>
</reference>
<dbReference type="AlphaFoldDB" id="A0A8D2LI88"/>
<proteinExistence type="inferred from homology"/>
<comment type="subcellular location">
    <subcellularLocation>
        <location evidence="2 13">Cytoplasm</location>
    </subcellularLocation>
</comment>
<dbReference type="GO" id="GO:0005737">
    <property type="term" value="C:cytoplasm"/>
    <property type="evidence" value="ECO:0007669"/>
    <property type="project" value="UniProtKB-SubCell"/>
</dbReference>
<feature type="binding site" evidence="14">
    <location>
        <position position="139"/>
    </location>
    <ligand>
        <name>substrate</name>
    </ligand>
</feature>
<dbReference type="SUPFAM" id="SSF55154">
    <property type="entry name" value="CYTH-like phosphatases"/>
    <property type="match status" value="1"/>
</dbReference>
<evidence type="ECO:0000256" key="4">
    <source>
        <dbReference type="ARBA" id="ARBA00011245"/>
    </source>
</evidence>
<dbReference type="SMART" id="SM01118">
    <property type="entry name" value="CYTH"/>
    <property type="match status" value="1"/>
</dbReference>
<feature type="binding site" evidence="14">
    <location>
        <position position="64"/>
    </location>
    <ligand>
        <name>substrate</name>
    </ligand>
</feature>
<evidence type="ECO:0000256" key="10">
    <source>
        <dbReference type="ARBA" id="ARBA00022842"/>
    </source>
</evidence>
<organism evidence="17 18">
    <name type="scientific">Varanus komodoensis</name>
    <name type="common">Komodo dragon</name>
    <dbReference type="NCBI Taxonomy" id="61221"/>
    <lineage>
        <taxon>Eukaryota</taxon>
        <taxon>Metazoa</taxon>
        <taxon>Chordata</taxon>
        <taxon>Craniata</taxon>
        <taxon>Vertebrata</taxon>
        <taxon>Euteleostomi</taxon>
        <taxon>Lepidosauria</taxon>
        <taxon>Squamata</taxon>
        <taxon>Bifurcata</taxon>
        <taxon>Unidentata</taxon>
        <taxon>Episquamata</taxon>
        <taxon>Toxicofera</taxon>
        <taxon>Anguimorpha</taxon>
        <taxon>Paleoanguimorpha</taxon>
        <taxon>Varanoidea</taxon>
        <taxon>Varanidae</taxon>
        <taxon>Varanus</taxon>
    </lineage>
</organism>
<feature type="binding site" evidence="15">
    <location>
        <position position="16"/>
    </location>
    <ligand>
        <name>Mg(2+)</name>
        <dbReference type="ChEBI" id="CHEBI:18420"/>
    </ligand>
</feature>
<dbReference type="GO" id="GO:0042357">
    <property type="term" value="P:thiamine diphosphate metabolic process"/>
    <property type="evidence" value="ECO:0007669"/>
    <property type="project" value="TreeGrafter"/>
</dbReference>
<dbReference type="PANTHER" id="PTHR14586">
    <property type="entry name" value="THIAMINE-TRIPHOSPHATASE"/>
    <property type="match status" value="1"/>
</dbReference>
<evidence type="ECO:0000256" key="11">
    <source>
        <dbReference type="ARBA" id="ARBA00022990"/>
    </source>
</evidence>
<evidence type="ECO:0000256" key="2">
    <source>
        <dbReference type="ARBA" id="ARBA00004496"/>
    </source>
</evidence>
<keyword evidence="7 13" id="KW-0963">Cytoplasm</keyword>
<dbReference type="PIRSF" id="PIRSF036561">
    <property type="entry name" value="ThTPase"/>
    <property type="match status" value="1"/>
</dbReference>
<evidence type="ECO:0000313" key="17">
    <source>
        <dbReference type="Ensembl" id="ENSVKKP00000022822.1"/>
    </source>
</evidence>
<feature type="binding site" evidence="14">
    <location>
        <position position="197"/>
    </location>
    <ligand>
        <name>substrate</name>
    </ligand>
</feature>
<feature type="binding site" evidence="15">
    <location>
        <position position="164"/>
    </location>
    <ligand>
        <name>Mg(2+)</name>
        <dbReference type="ChEBI" id="CHEBI:18420"/>
    </ligand>
</feature>
<accession>A0A8D2LI88</accession>
<dbReference type="PANTHER" id="PTHR14586:SF1">
    <property type="entry name" value="THIAMINE-TRIPHOSPHATASE"/>
    <property type="match status" value="1"/>
</dbReference>
<feature type="binding site" evidence="15">
    <location>
        <position position="162"/>
    </location>
    <ligand>
        <name>Mg(2+)</name>
        <dbReference type="ChEBI" id="CHEBI:18420"/>
    </ligand>
</feature>
<evidence type="ECO:0000259" key="16">
    <source>
        <dbReference type="SMART" id="SM01118"/>
    </source>
</evidence>
<keyword evidence="8 15" id="KW-0479">Metal-binding</keyword>
<evidence type="ECO:0000256" key="1">
    <source>
        <dbReference type="ARBA" id="ARBA00002106"/>
    </source>
</evidence>
<feature type="binding site" evidence="14">
    <location>
        <position position="162"/>
    </location>
    <ligand>
        <name>substrate</name>
    </ligand>
</feature>
<feature type="domain" description="CYTH" evidence="16">
    <location>
        <begin position="14"/>
        <end position="204"/>
    </location>
</feature>
<feature type="binding site" evidence="15">
    <location>
        <position position="18"/>
    </location>
    <ligand>
        <name>Mg(2+)</name>
        <dbReference type="ChEBI" id="CHEBI:18420"/>
    </ligand>
</feature>
<dbReference type="InterPro" id="IPR023577">
    <property type="entry name" value="CYTH_domain"/>
</dbReference>
<evidence type="ECO:0000256" key="7">
    <source>
        <dbReference type="ARBA" id="ARBA00022490"/>
    </source>
</evidence>
<keyword evidence="11" id="KW-0007">Acetylation</keyword>
<comment type="function">
    <text evidence="1 13">Hydrolase highly specific for thiamine triphosphate (ThTP).</text>
</comment>
<dbReference type="EC" id="3.6.1.28" evidence="5 13"/>
<dbReference type="InterPro" id="IPR033469">
    <property type="entry name" value="CYTH-like_dom_sf"/>
</dbReference>
<comment type="similarity">
    <text evidence="3 13">Belongs to the ThTPase family.</text>
</comment>
<dbReference type="GO" id="GO:0006772">
    <property type="term" value="P:thiamine metabolic process"/>
    <property type="evidence" value="ECO:0007669"/>
    <property type="project" value="InterPro"/>
</dbReference>
<dbReference type="Gene3D" id="2.40.320.10">
    <property type="entry name" value="Hypothetical Protein Pfu-838710-001"/>
    <property type="match status" value="1"/>
</dbReference>
<sequence length="230" mass="25340">MDAAAAGKEPASGLIEVEQKFLSGPDTAEKLVALGATLDGILTFRDRYYDRADYRLTLADHWLREREGAGWELKCPPPSTASVSGPTTTHYLEVTSPRETVARICALLGVDPALAWHDDVAAAVEELGLQEFASFVTQRSKYRLGDLNVVLDEMDFGYAVGEVEAMVRQEEVPAALEQIRKLGVHLGFDETTRFPGKMSAYLYKFKPAQYNALLQRGRVADGTNREGART</sequence>
<feature type="binding site" evidence="14">
    <location>
        <position position="20"/>
    </location>
    <ligand>
        <name>substrate</name>
    </ligand>
</feature>
<keyword evidence="18" id="KW-1185">Reference proteome</keyword>
<evidence type="ECO:0000256" key="3">
    <source>
        <dbReference type="ARBA" id="ARBA00008181"/>
    </source>
</evidence>
<evidence type="ECO:0000256" key="6">
    <source>
        <dbReference type="ARBA" id="ARBA00020088"/>
    </source>
</evidence>
<evidence type="ECO:0000256" key="15">
    <source>
        <dbReference type="PIRSR" id="PIRSR036561-2"/>
    </source>
</evidence>
<name>A0A8D2LI88_VARKO</name>
<evidence type="ECO:0000256" key="9">
    <source>
        <dbReference type="ARBA" id="ARBA00022801"/>
    </source>
</evidence>